<name>A0A1N7GB18_9ACTN</name>
<feature type="region of interest" description="Disordered" evidence="1">
    <location>
        <begin position="1"/>
        <end position="47"/>
    </location>
</feature>
<evidence type="ECO:0000313" key="2">
    <source>
        <dbReference type="EMBL" id="SIS09724.1"/>
    </source>
</evidence>
<proteinExistence type="predicted"/>
<reference evidence="3" key="1">
    <citation type="submission" date="2017-01" db="EMBL/GenBank/DDBJ databases">
        <authorList>
            <person name="Varghese N."/>
            <person name="Submissions S."/>
        </authorList>
    </citation>
    <scope>NUCLEOTIDE SEQUENCE [LARGE SCALE GENOMIC DNA]</scope>
    <source>
        <strain evidence="3">ATCC 12950</strain>
    </source>
</reference>
<sequence length="141" mass="14452">MSAVPESAGAEPGGRRVTMPERAGPGAAEGPPRQRDPGAGREGEELGASARRIADRVLSCPDVADLSRGPFGVVATHLPGGLVPGVAVRDDAIEVDIVARYGRPLPEVADLVRDAIGDLAGGRRVDVTIADVVTDDGGRKE</sequence>
<dbReference type="STRING" id="58117.SAMN05421833_12749"/>
<dbReference type="RefSeq" id="WP_308441073.1">
    <property type="nucleotide sequence ID" value="NZ_FTNI01000027.1"/>
</dbReference>
<protein>
    <recommendedName>
        <fullName evidence="4">Asp23 family, cell envelope-related function</fullName>
    </recommendedName>
</protein>
<dbReference type="Proteomes" id="UP000186096">
    <property type="component" value="Unassembled WGS sequence"/>
</dbReference>
<dbReference type="AlphaFoldDB" id="A0A1N7GB18"/>
<accession>A0A1N7GB18</accession>
<evidence type="ECO:0000256" key="1">
    <source>
        <dbReference type="SAM" id="MobiDB-lite"/>
    </source>
</evidence>
<dbReference type="EMBL" id="FTNI01000027">
    <property type="protein sequence ID" value="SIS09724.1"/>
    <property type="molecule type" value="Genomic_DNA"/>
</dbReference>
<evidence type="ECO:0000313" key="3">
    <source>
        <dbReference type="Proteomes" id="UP000186096"/>
    </source>
</evidence>
<evidence type="ECO:0008006" key="4">
    <source>
        <dbReference type="Google" id="ProtNLM"/>
    </source>
</evidence>
<organism evidence="2 3">
    <name type="scientific">Microbispora rosea</name>
    <dbReference type="NCBI Taxonomy" id="58117"/>
    <lineage>
        <taxon>Bacteria</taxon>
        <taxon>Bacillati</taxon>
        <taxon>Actinomycetota</taxon>
        <taxon>Actinomycetes</taxon>
        <taxon>Streptosporangiales</taxon>
        <taxon>Streptosporangiaceae</taxon>
        <taxon>Microbispora</taxon>
    </lineage>
</organism>
<gene>
    <name evidence="2" type="ORF">SAMN05421833_12749</name>
</gene>
<feature type="compositionally biased region" description="Basic and acidic residues" evidence="1">
    <location>
        <begin position="32"/>
        <end position="44"/>
    </location>
</feature>
<keyword evidence="3" id="KW-1185">Reference proteome</keyword>